<reference evidence="1" key="1">
    <citation type="submission" date="2022-04" db="EMBL/GenBank/DDBJ databases">
        <title>Jade perch genome.</title>
        <authorList>
            <person name="Chao B."/>
        </authorList>
    </citation>
    <scope>NUCLEOTIDE SEQUENCE</scope>
    <source>
        <strain evidence="1">CB-2022</strain>
    </source>
</reference>
<evidence type="ECO:0000313" key="2">
    <source>
        <dbReference type="Proteomes" id="UP000831701"/>
    </source>
</evidence>
<gene>
    <name evidence="1" type="ORF">L3Q82_017025</name>
</gene>
<evidence type="ECO:0000313" key="1">
    <source>
        <dbReference type="EMBL" id="KAI3376572.1"/>
    </source>
</evidence>
<proteinExistence type="predicted"/>
<dbReference type="Proteomes" id="UP000831701">
    <property type="component" value="Chromosome 2"/>
</dbReference>
<dbReference type="EMBL" id="CM041532">
    <property type="protein sequence ID" value="KAI3376572.1"/>
    <property type="molecule type" value="Genomic_DNA"/>
</dbReference>
<sequence>RRGAHLERGAFLFFVCVCVCDLCRAMANSGIQLLGFFLSLIGIAGLIIGTILPQWKMSAYIGDNIITAVAMYQGLWMSCAFQSTGQLQCKIYDSILQLDSSLQATRALMIVGIIVSIAGLGVACMGMKCTTCGGNDKLRKSRIAMTGGIILLVGGLCAIVACSWFAHNVIRAFYNPYTPVNTKFEFGAAIFIAWGGSLLDVLGGAMLAASCPRKKQVSKYPSMASSRSGAPSSTKEYV</sequence>
<protein>
    <submittedName>
        <fullName evidence="1">Uncharacterized protein</fullName>
    </submittedName>
</protein>
<organism evidence="1 2">
    <name type="scientific">Scortum barcoo</name>
    <name type="common">barcoo grunter</name>
    <dbReference type="NCBI Taxonomy" id="214431"/>
    <lineage>
        <taxon>Eukaryota</taxon>
        <taxon>Metazoa</taxon>
        <taxon>Chordata</taxon>
        <taxon>Craniata</taxon>
        <taxon>Vertebrata</taxon>
        <taxon>Euteleostomi</taxon>
        <taxon>Actinopterygii</taxon>
        <taxon>Neopterygii</taxon>
        <taxon>Teleostei</taxon>
        <taxon>Neoteleostei</taxon>
        <taxon>Acanthomorphata</taxon>
        <taxon>Eupercaria</taxon>
        <taxon>Centrarchiformes</taxon>
        <taxon>Terapontoidei</taxon>
        <taxon>Terapontidae</taxon>
        <taxon>Scortum</taxon>
    </lineage>
</organism>
<accession>A0ACB8X8C6</accession>
<name>A0ACB8X8C6_9TELE</name>
<keyword evidence="2" id="KW-1185">Reference proteome</keyword>
<feature type="non-terminal residue" evidence="1">
    <location>
        <position position="1"/>
    </location>
</feature>
<comment type="caution">
    <text evidence="1">The sequence shown here is derived from an EMBL/GenBank/DDBJ whole genome shotgun (WGS) entry which is preliminary data.</text>
</comment>